<gene>
    <name evidence="14" type="ORF">HNR45_000067</name>
</gene>
<dbReference type="GO" id="GO:0003677">
    <property type="term" value="F:DNA binding"/>
    <property type="evidence" value="ECO:0007669"/>
    <property type="project" value="UniProtKB-KW"/>
</dbReference>
<dbReference type="RefSeq" id="WP_159822094.1">
    <property type="nucleotide sequence ID" value="NZ_CABWNB010000001.1"/>
</dbReference>
<dbReference type="EC" id="5.6.2.4" evidence="11"/>
<dbReference type="InterPro" id="IPR000212">
    <property type="entry name" value="DNA_helicase_UvrD/REP"/>
</dbReference>
<keyword evidence="2 10" id="KW-0547">Nucleotide-binding</keyword>
<keyword evidence="6 11" id="KW-0238">DNA-binding</keyword>
<evidence type="ECO:0000313" key="14">
    <source>
        <dbReference type="EMBL" id="MBB6477045.1"/>
    </source>
</evidence>
<dbReference type="GO" id="GO:0005524">
    <property type="term" value="F:ATP binding"/>
    <property type="evidence" value="ECO:0007669"/>
    <property type="project" value="UniProtKB-UniRule"/>
</dbReference>
<keyword evidence="7" id="KW-0413">Isomerase</keyword>
<dbReference type="InterPro" id="IPR027417">
    <property type="entry name" value="P-loop_NTPase"/>
</dbReference>
<dbReference type="AlphaFoldDB" id="A0A841QZD5"/>
<evidence type="ECO:0000259" key="13">
    <source>
        <dbReference type="PROSITE" id="PS51217"/>
    </source>
</evidence>
<dbReference type="GO" id="GO:0016787">
    <property type="term" value="F:hydrolase activity"/>
    <property type="evidence" value="ECO:0007669"/>
    <property type="project" value="UniProtKB-UniRule"/>
</dbReference>
<dbReference type="GO" id="GO:0006260">
    <property type="term" value="P:DNA replication"/>
    <property type="evidence" value="ECO:0007669"/>
    <property type="project" value="InterPro"/>
</dbReference>
<dbReference type="Gene3D" id="1.10.10.160">
    <property type="match status" value="1"/>
</dbReference>
<evidence type="ECO:0000256" key="4">
    <source>
        <dbReference type="ARBA" id="ARBA00022806"/>
    </source>
</evidence>
<keyword evidence="5 10" id="KW-0067">ATP-binding</keyword>
<protein>
    <recommendedName>
        <fullName evidence="11">ATP-dependent DNA helicase</fullName>
        <ecNumber evidence="11">5.6.2.4</ecNumber>
    </recommendedName>
</protein>
<evidence type="ECO:0000256" key="9">
    <source>
        <dbReference type="ARBA" id="ARBA00048988"/>
    </source>
</evidence>
<dbReference type="FunFam" id="1.10.10.160:FF:000001">
    <property type="entry name" value="ATP-dependent DNA helicase"/>
    <property type="match status" value="1"/>
</dbReference>
<dbReference type="GO" id="GO:0005829">
    <property type="term" value="C:cytosol"/>
    <property type="evidence" value="ECO:0007669"/>
    <property type="project" value="TreeGrafter"/>
</dbReference>
<dbReference type="EMBL" id="JACHHI010000001">
    <property type="protein sequence ID" value="MBB6477045.1"/>
    <property type="molecule type" value="Genomic_DNA"/>
</dbReference>
<dbReference type="CDD" id="cd17932">
    <property type="entry name" value="DEXQc_UvrD"/>
    <property type="match status" value="1"/>
</dbReference>
<dbReference type="GO" id="GO:0000725">
    <property type="term" value="P:recombinational repair"/>
    <property type="evidence" value="ECO:0007669"/>
    <property type="project" value="TreeGrafter"/>
</dbReference>
<feature type="domain" description="UvrD-like helicase C-terminal" evidence="13">
    <location>
        <begin position="286"/>
        <end position="561"/>
    </location>
</feature>
<dbReference type="Gene3D" id="1.10.486.10">
    <property type="entry name" value="PCRA, domain 4"/>
    <property type="match status" value="1"/>
</dbReference>
<accession>A0A841QZD5</accession>
<dbReference type="Pfam" id="PF13361">
    <property type="entry name" value="UvrD_C"/>
    <property type="match status" value="1"/>
</dbReference>
<dbReference type="GO" id="GO:0009314">
    <property type="term" value="P:response to radiation"/>
    <property type="evidence" value="ECO:0007669"/>
    <property type="project" value="UniProtKB-ARBA"/>
</dbReference>
<dbReference type="PANTHER" id="PTHR11070">
    <property type="entry name" value="UVRD / RECB / PCRA DNA HELICASE FAMILY MEMBER"/>
    <property type="match status" value="1"/>
</dbReference>
<evidence type="ECO:0000256" key="6">
    <source>
        <dbReference type="ARBA" id="ARBA00023125"/>
    </source>
</evidence>
<name>A0A841QZD5_9FIRM</name>
<dbReference type="InterPro" id="IPR013986">
    <property type="entry name" value="DExx_box_DNA_helicase_dom_sf"/>
</dbReference>
<comment type="caution">
    <text evidence="14">The sequence shown here is derived from an EMBL/GenBank/DDBJ whole genome shotgun (WGS) entry which is preliminary data.</text>
</comment>
<dbReference type="InterPro" id="IPR014016">
    <property type="entry name" value="UvrD-like_ATP-bd"/>
</dbReference>
<dbReference type="FunFam" id="1.10.486.10:FF:000003">
    <property type="entry name" value="ATP-dependent DNA helicase"/>
    <property type="match status" value="1"/>
</dbReference>
<evidence type="ECO:0000256" key="3">
    <source>
        <dbReference type="ARBA" id="ARBA00022801"/>
    </source>
</evidence>
<dbReference type="NCBIfam" id="TIGR01073">
    <property type="entry name" value="pcrA"/>
    <property type="match status" value="1"/>
</dbReference>
<evidence type="ECO:0000256" key="5">
    <source>
        <dbReference type="ARBA" id="ARBA00022840"/>
    </source>
</evidence>
<dbReference type="SUPFAM" id="SSF52540">
    <property type="entry name" value="P-loop containing nucleoside triphosphate hydrolases"/>
    <property type="match status" value="1"/>
</dbReference>
<proteinExistence type="inferred from homology"/>
<dbReference type="Pfam" id="PF00580">
    <property type="entry name" value="UvrD-helicase"/>
    <property type="match status" value="1"/>
</dbReference>
<dbReference type="GO" id="GO:0043138">
    <property type="term" value="F:3'-5' DNA helicase activity"/>
    <property type="evidence" value="ECO:0007669"/>
    <property type="project" value="UniProtKB-EC"/>
</dbReference>
<keyword evidence="15" id="KW-1185">Reference proteome</keyword>
<dbReference type="InterPro" id="IPR014017">
    <property type="entry name" value="DNA_helicase_UvrD-like_C"/>
</dbReference>
<reference evidence="14 15" key="1">
    <citation type="submission" date="2020-08" db="EMBL/GenBank/DDBJ databases">
        <title>Genomic Encyclopedia of Type Strains, Phase IV (KMG-IV): sequencing the most valuable type-strain genomes for metagenomic binning, comparative biology and taxonomic classification.</title>
        <authorList>
            <person name="Goeker M."/>
        </authorList>
    </citation>
    <scope>NUCLEOTIDE SEQUENCE [LARGE SCALE GENOMIC DNA]</scope>
    <source>
        <strain evidence="14 15">DSM 21255</strain>
    </source>
</reference>
<evidence type="ECO:0000256" key="8">
    <source>
        <dbReference type="ARBA" id="ARBA00034617"/>
    </source>
</evidence>
<sequence length="733" mass="82680">MTDYFTSLNDKQREGVQTIQGPVLILAGAGSGKTKALTSRIAYMLEQGISPQEILAITFTNKAAKEMKERVKKLVGASADHMWISTFHSFGARFLRREIDVIPPYTRQFTIYDAQDSQQVVKGILKEMNLDDKQFAPNALQARISNAKNNLQNARAAQEAADDFFAEKAAEVYARYEAILQANNALDFDDLLLLPAVILQRHADVRKAYQNRFRYILIDEYQDTNHAQYVLTQMLVGPEQNLCVVGDVDQSIYSWRGADVQNIIDFQRDYPRAKVLKLEQNYRSTQTILNAANHVIENNEHRPSKNLWTDQADGEPIYYYEAVSETDEAQFCAGEMQRLVSETPAKYGDMAVLYRTNAQSRAMEEALVRRGIAYTIVGGTRFYDRQEIKDVLAYLKVLQNPRDDVSVERIINVPKRGIGTTTVSRVKDAARLQGVSLFEMIMAADGIESLNAGTRKKLSAFSVLMLDLMNTATTESVTDLLEAVLAHTELITSLLNDTDPRAQSRVENIGELVSVAKTYEDETEEPTLQGFLEQVALVNDVDTFEESSEKVTLMTLHSAKGLEFPIVFLIGMDEGLFPHARTLFAPDELEEERRLCYVGITRAEKILYLTHASSRTVFGSTNPYLVSRFVGEIPEDLIEKKENKNRIRWGQADRAKRTGQRVVSNASVGVTAPKGKVNARYDWRVGDRARHTKWGLGTVVEVRGEGERMQLKLEFPGRQVRLVMVKFAPLTKE</sequence>
<evidence type="ECO:0000256" key="11">
    <source>
        <dbReference type="RuleBase" id="RU364053"/>
    </source>
</evidence>
<dbReference type="PANTHER" id="PTHR11070:SF2">
    <property type="entry name" value="ATP-DEPENDENT DNA HELICASE SRS2"/>
    <property type="match status" value="1"/>
</dbReference>
<organism evidence="14 15">
    <name type="scientific">Negativicoccus succinicivorans</name>
    <dbReference type="NCBI Taxonomy" id="620903"/>
    <lineage>
        <taxon>Bacteria</taxon>
        <taxon>Bacillati</taxon>
        <taxon>Bacillota</taxon>
        <taxon>Negativicutes</taxon>
        <taxon>Veillonellales</taxon>
        <taxon>Veillonellaceae</taxon>
        <taxon>Negativicoccus</taxon>
    </lineage>
</organism>
<keyword evidence="4 10" id="KW-0347">Helicase</keyword>
<dbReference type="Proteomes" id="UP000591941">
    <property type="component" value="Unassembled WGS sequence"/>
</dbReference>
<evidence type="ECO:0000256" key="10">
    <source>
        <dbReference type="PROSITE-ProRule" id="PRU00560"/>
    </source>
</evidence>
<evidence type="ECO:0000313" key="15">
    <source>
        <dbReference type="Proteomes" id="UP000591941"/>
    </source>
</evidence>
<evidence type="ECO:0000256" key="7">
    <source>
        <dbReference type="ARBA" id="ARBA00023235"/>
    </source>
</evidence>
<evidence type="ECO:0000259" key="12">
    <source>
        <dbReference type="PROSITE" id="PS51198"/>
    </source>
</evidence>
<dbReference type="CDD" id="cd18807">
    <property type="entry name" value="SF1_C_UvrD"/>
    <property type="match status" value="1"/>
</dbReference>
<evidence type="ECO:0000256" key="1">
    <source>
        <dbReference type="ARBA" id="ARBA00009922"/>
    </source>
</evidence>
<dbReference type="GeneID" id="93485351"/>
<comment type="similarity">
    <text evidence="1 11">Belongs to the helicase family. UvrD subfamily.</text>
</comment>
<dbReference type="PROSITE" id="PS51198">
    <property type="entry name" value="UVRD_HELICASE_ATP_BIND"/>
    <property type="match status" value="1"/>
</dbReference>
<evidence type="ECO:0000256" key="2">
    <source>
        <dbReference type="ARBA" id="ARBA00022741"/>
    </source>
</evidence>
<dbReference type="Pfam" id="PF21196">
    <property type="entry name" value="PcrA_UvrD_tudor"/>
    <property type="match status" value="1"/>
</dbReference>
<feature type="domain" description="UvrD-like helicase ATP-binding" evidence="12">
    <location>
        <begin position="6"/>
        <end position="285"/>
    </location>
</feature>
<dbReference type="InterPro" id="IPR005751">
    <property type="entry name" value="ATP-dep_DNA_helicase_PcrA"/>
</dbReference>
<dbReference type="PROSITE" id="PS51217">
    <property type="entry name" value="UVRD_HELICASE_CTER"/>
    <property type="match status" value="1"/>
</dbReference>
<feature type="binding site" evidence="10">
    <location>
        <begin position="27"/>
        <end position="34"/>
    </location>
    <ligand>
        <name>ATP</name>
        <dbReference type="ChEBI" id="CHEBI:30616"/>
    </ligand>
</feature>
<comment type="catalytic activity">
    <reaction evidence="9 11">
        <text>ATP + H2O = ADP + phosphate + H(+)</text>
        <dbReference type="Rhea" id="RHEA:13065"/>
        <dbReference type="ChEBI" id="CHEBI:15377"/>
        <dbReference type="ChEBI" id="CHEBI:15378"/>
        <dbReference type="ChEBI" id="CHEBI:30616"/>
        <dbReference type="ChEBI" id="CHEBI:43474"/>
        <dbReference type="ChEBI" id="CHEBI:456216"/>
        <dbReference type="EC" id="5.6.2.4"/>
    </reaction>
</comment>
<dbReference type="Gene3D" id="3.40.50.300">
    <property type="entry name" value="P-loop containing nucleotide triphosphate hydrolases"/>
    <property type="match status" value="2"/>
</dbReference>
<dbReference type="GO" id="GO:0033202">
    <property type="term" value="C:DNA helicase complex"/>
    <property type="evidence" value="ECO:0007669"/>
    <property type="project" value="TreeGrafter"/>
</dbReference>
<dbReference type="OrthoDB" id="9810135at2"/>
<keyword evidence="3 10" id="KW-0378">Hydrolase</keyword>
<comment type="catalytic activity">
    <reaction evidence="8">
        <text>Couples ATP hydrolysis with the unwinding of duplex DNA by translocating in the 3'-5' direction.</text>
        <dbReference type="EC" id="5.6.2.4"/>
    </reaction>
</comment>